<evidence type="ECO:0000259" key="4">
    <source>
        <dbReference type="Pfam" id="PF04253"/>
    </source>
</evidence>
<dbReference type="InterPro" id="IPR046450">
    <property type="entry name" value="PA_dom_sf"/>
</dbReference>
<feature type="domain" description="Peptidase M28" evidence="5">
    <location>
        <begin position="375"/>
        <end position="563"/>
    </location>
</feature>
<dbReference type="Gene3D" id="1.20.930.40">
    <property type="entry name" value="Transferrin receptor-like, dimerisation domain"/>
    <property type="match status" value="1"/>
</dbReference>
<dbReference type="PANTHER" id="PTHR10404:SF46">
    <property type="entry name" value="VACUOLAR PROTEIN SORTING-ASSOCIATED PROTEIN 70"/>
    <property type="match status" value="1"/>
</dbReference>
<dbReference type="GO" id="GO:0004180">
    <property type="term" value="F:carboxypeptidase activity"/>
    <property type="evidence" value="ECO:0007669"/>
    <property type="project" value="TreeGrafter"/>
</dbReference>
<dbReference type="Pfam" id="PF02225">
    <property type="entry name" value="PA"/>
    <property type="match status" value="1"/>
</dbReference>
<feature type="domain" description="PA" evidence="3">
    <location>
        <begin position="190"/>
        <end position="265"/>
    </location>
</feature>
<proteinExistence type="inferred from homology"/>
<dbReference type="CDD" id="cd08022">
    <property type="entry name" value="M28_PSMA_like"/>
    <property type="match status" value="1"/>
</dbReference>
<keyword evidence="6" id="KW-0482">Metalloprotease</keyword>
<dbReference type="SUPFAM" id="SSF53187">
    <property type="entry name" value="Zn-dependent exopeptidases"/>
    <property type="match status" value="1"/>
</dbReference>
<keyword evidence="6" id="KW-0645">Protease</keyword>
<evidence type="ECO:0000259" key="3">
    <source>
        <dbReference type="Pfam" id="PF02225"/>
    </source>
</evidence>
<dbReference type="Proteomes" id="UP001360560">
    <property type="component" value="Unassembled WGS sequence"/>
</dbReference>
<evidence type="ECO:0000313" key="6">
    <source>
        <dbReference type="EMBL" id="GMM32691.1"/>
    </source>
</evidence>
<comment type="caution">
    <text evidence="6">The sequence shown here is derived from an EMBL/GenBank/DDBJ whole genome shotgun (WGS) entry which is preliminary data.</text>
</comment>
<protein>
    <submittedName>
        <fullName evidence="6">Zinc metalloprotease</fullName>
    </submittedName>
</protein>
<keyword evidence="2" id="KW-1133">Transmembrane helix</keyword>
<dbReference type="Pfam" id="PF04389">
    <property type="entry name" value="Peptidase_M28"/>
    <property type="match status" value="1"/>
</dbReference>
<dbReference type="PANTHER" id="PTHR10404">
    <property type="entry name" value="N-ACETYLATED-ALPHA-LINKED ACIDIC DIPEPTIDASE"/>
    <property type="match status" value="1"/>
</dbReference>
<feature type="transmembrane region" description="Helical" evidence="2">
    <location>
        <begin position="42"/>
        <end position="64"/>
    </location>
</feature>
<comment type="similarity">
    <text evidence="1">Belongs to the peptidase M28 family. M28B subfamily.</text>
</comment>
<dbReference type="EMBL" id="BTFZ01000001">
    <property type="protein sequence ID" value="GMM32691.1"/>
    <property type="molecule type" value="Genomic_DNA"/>
</dbReference>
<dbReference type="AlphaFoldDB" id="A0AAV5QD43"/>
<organism evidence="6 7">
    <name type="scientific">Saccharomycopsis crataegensis</name>
    <dbReference type="NCBI Taxonomy" id="43959"/>
    <lineage>
        <taxon>Eukaryota</taxon>
        <taxon>Fungi</taxon>
        <taxon>Dikarya</taxon>
        <taxon>Ascomycota</taxon>
        <taxon>Saccharomycotina</taxon>
        <taxon>Saccharomycetes</taxon>
        <taxon>Saccharomycopsidaceae</taxon>
        <taxon>Saccharomycopsis</taxon>
    </lineage>
</organism>
<dbReference type="CDD" id="cd02121">
    <property type="entry name" value="PA_GCPII_like"/>
    <property type="match status" value="1"/>
</dbReference>
<evidence type="ECO:0000256" key="1">
    <source>
        <dbReference type="ARBA" id="ARBA00005634"/>
    </source>
</evidence>
<feature type="domain" description="Transferrin receptor-like dimerisation" evidence="4">
    <location>
        <begin position="695"/>
        <end position="801"/>
    </location>
</feature>
<keyword evidence="2" id="KW-0472">Membrane</keyword>
<dbReference type="Gene3D" id="3.40.630.10">
    <property type="entry name" value="Zn peptidases"/>
    <property type="match status" value="1"/>
</dbReference>
<reference evidence="6 7" key="1">
    <citation type="journal article" date="2023" name="Elife">
        <title>Identification of key yeast species and microbe-microbe interactions impacting larval growth of Drosophila in the wild.</title>
        <authorList>
            <person name="Mure A."/>
            <person name="Sugiura Y."/>
            <person name="Maeda R."/>
            <person name="Honda K."/>
            <person name="Sakurai N."/>
            <person name="Takahashi Y."/>
            <person name="Watada M."/>
            <person name="Katoh T."/>
            <person name="Gotoh A."/>
            <person name="Gotoh Y."/>
            <person name="Taniguchi I."/>
            <person name="Nakamura K."/>
            <person name="Hayashi T."/>
            <person name="Katayama T."/>
            <person name="Uemura T."/>
            <person name="Hattori Y."/>
        </authorList>
    </citation>
    <scope>NUCLEOTIDE SEQUENCE [LARGE SCALE GENOMIC DNA]</scope>
    <source>
        <strain evidence="6 7">SC-9</strain>
    </source>
</reference>
<dbReference type="InterPro" id="IPR003137">
    <property type="entry name" value="PA_domain"/>
</dbReference>
<keyword evidence="6" id="KW-0378">Hydrolase</keyword>
<keyword evidence="7" id="KW-1185">Reference proteome</keyword>
<accession>A0AAV5QD43</accession>
<evidence type="ECO:0000256" key="2">
    <source>
        <dbReference type="SAM" id="Phobius"/>
    </source>
</evidence>
<dbReference type="FunFam" id="3.50.30.30:FF:000008">
    <property type="entry name" value="Glutamate carboxypeptidase 2"/>
    <property type="match status" value="1"/>
</dbReference>
<dbReference type="SUPFAM" id="SSF52025">
    <property type="entry name" value="PA domain"/>
    <property type="match status" value="1"/>
</dbReference>
<gene>
    <name evidence="6" type="ORF">DASC09_000160</name>
</gene>
<dbReference type="Gene3D" id="3.50.30.30">
    <property type="match status" value="1"/>
</dbReference>
<name>A0AAV5QD43_9ASCO</name>
<dbReference type="Pfam" id="PF04253">
    <property type="entry name" value="TFR_dimer"/>
    <property type="match status" value="1"/>
</dbReference>
<dbReference type="InterPro" id="IPR039373">
    <property type="entry name" value="Peptidase_M28B"/>
</dbReference>
<evidence type="ECO:0000313" key="7">
    <source>
        <dbReference type="Proteomes" id="UP001360560"/>
    </source>
</evidence>
<dbReference type="InterPro" id="IPR007484">
    <property type="entry name" value="Peptidase_M28"/>
</dbReference>
<dbReference type="SUPFAM" id="SSF47672">
    <property type="entry name" value="Transferrin receptor-like dimerisation domain"/>
    <property type="match status" value="1"/>
</dbReference>
<dbReference type="RefSeq" id="XP_064849691.1">
    <property type="nucleotide sequence ID" value="XM_064993619.1"/>
</dbReference>
<dbReference type="InterPro" id="IPR036757">
    <property type="entry name" value="TFR-like_dimer_dom_sf"/>
</dbReference>
<evidence type="ECO:0000259" key="5">
    <source>
        <dbReference type="Pfam" id="PF04389"/>
    </source>
</evidence>
<dbReference type="GO" id="GO:0008237">
    <property type="term" value="F:metallopeptidase activity"/>
    <property type="evidence" value="ECO:0007669"/>
    <property type="project" value="UniProtKB-KW"/>
</dbReference>
<sequence>MSHQNSEFVLGSKEKLPLFHSQQRKGAAPARKQSPIVRTSKWGLLIIYYVFSVYNVISFIYGNYSASVLYESTSSLSEITQVYFNFLNSSNLASNWSREFTKASHLAGTNLELVHWQASKYEEFGLSHVEIEDFDIYLNYPVDNSLKLLSNSTVIYHPTLKEDELEQDPTTTGPGLVPAFHGYSASGNVTAEYIYANYGTREDFQKLKDNGIEVSGKIAIVRYGGLFRGLKVKFAQEAGAVGVLIYSEPSDDGDITVDNGYAAYPDGPARNPSSIQRGSVQFLSQIPGDPTTPGWPSKGDDVDRVDPHGSIPKIPSLPISYAEIQPILKTLNGHGTKFEGWEGGLPGVTYNVGPVPGYEINIYNEQDYKVRKIHNIYGEIEGFLKDQVILLGNHRDAWIKGGAGDPNSGSAVTLEVIRALNELKTKYGWKPLRTIRFASWDGEEYALLGSTEFGELYHKQLQKDVVAYLNLDDAVAGTQLNLEASPLLNGVLDMCAKQVQYPGNTSMTLYDHFYSWAPKIGMLGSGSDFTVFMEHLGITSMNVVFEPGPKDPIYHYHSNYDSYYWMSTFGDPGFVYHNTMAKFFGSVVLQLADNKAVQFGAVENAIEFSLHFNETAAKIPAEWYDNVLTSMPDESFDSEEFAELAEILSDNFKSWKEYQTDGESYGPSSMEKAITLAQESIAKLISASIRFQERFAKEVADYKYYDEHYSRFNPWAIIMKSQFARRIERSNKILKYLERSFLHYGGLHNRKWFRHAVYAVDRDNGYSAVALPGLLEGIQDESIGQVHKWLWILNGIAKRARFILEDDERIAWFVR</sequence>
<keyword evidence="2" id="KW-0812">Transmembrane</keyword>
<dbReference type="InterPro" id="IPR007365">
    <property type="entry name" value="TFR-like_dimer_dom"/>
</dbReference>
<dbReference type="GeneID" id="90070670"/>
<dbReference type="FunFam" id="3.40.630.10:FF:000101">
    <property type="entry name" value="N-acetylated alpha-linked acidic dipeptidase like 1"/>
    <property type="match status" value="1"/>
</dbReference>